<organism evidence="2 3">
    <name type="scientific">Belliella filtrata</name>
    <dbReference type="NCBI Taxonomy" id="2923435"/>
    <lineage>
        <taxon>Bacteria</taxon>
        <taxon>Pseudomonadati</taxon>
        <taxon>Bacteroidota</taxon>
        <taxon>Cytophagia</taxon>
        <taxon>Cytophagales</taxon>
        <taxon>Cyclobacteriaceae</taxon>
        <taxon>Belliella</taxon>
    </lineage>
</organism>
<evidence type="ECO:0000313" key="2">
    <source>
        <dbReference type="EMBL" id="MCH7411203.1"/>
    </source>
</evidence>
<feature type="compositionally biased region" description="Acidic residues" evidence="1">
    <location>
        <begin position="76"/>
        <end position="90"/>
    </location>
</feature>
<gene>
    <name evidence="2" type="ORF">MM239_17535</name>
</gene>
<evidence type="ECO:0000256" key="1">
    <source>
        <dbReference type="SAM" id="MobiDB-lite"/>
    </source>
</evidence>
<comment type="caution">
    <text evidence="2">The sequence shown here is derived from an EMBL/GenBank/DDBJ whole genome shotgun (WGS) entry which is preliminary data.</text>
</comment>
<accession>A0ABS9V5F3</accession>
<proteinExistence type="predicted"/>
<feature type="compositionally biased region" description="Basic and acidic residues" evidence="1">
    <location>
        <begin position="64"/>
        <end position="73"/>
    </location>
</feature>
<dbReference type="RefSeq" id="WP_241349554.1">
    <property type="nucleotide sequence ID" value="NZ_JAKZGP010000064.1"/>
</dbReference>
<reference evidence="2" key="1">
    <citation type="submission" date="2022-03" db="EMBL/GenBank/DDBJ databases">
        <title>De novo assembled genomes of Belliella spp. (Cyclobacteriaceae) strains.</title>
        <authorList>
            <person name="Szabo A."/>
            <person name="Korponai K."/>
            <person name="Felfoldi T."/>
        </authorList>
    </citation>
    <scope>NUCLEOTIDE SEQUENCE</scope>
    <source>
        <strain evidence="2">DSM 111904</strain>
    </source>
</reference>
<dbReference type="EMBL" id="JAKZGP010000064">
    <property type="protein sequence ID" value="MCH7411203.1"/>
    <property type="molecule type" value="Genomic_DNA"/>
</dbReference>
<sequence>MKNIKPFSFSKNLMALVWTFALFFGLFSYSFADKGIESASSARLSESLSTTELAQDQSAIHGLDHTPFSEKLPESLPEESEDSDEKEGENELEIECIQVFQKLNSKIYYKDDLSVDYLTISQLHRETIPLFILFHAWRSFIA</sequence>
<name>A0ABS9V5F3_9BACT</name>
<dbReference type="Proteomes" id="UP001165489">
    <property type="component" value="Unassembled WGS sequence"/>
</dbReference>
<protein>
    <submittedName>
        <fullName evidence="2">Uncharacterized protein</fullName>
    </submittedName>
</protein>
<keyword evidence="3" id="KW-1185">Reference proteome</keyword>
<evidence type="ECO:0000313" key="3">
    <source>
        <dbReference type="Proteomes" id="UP001165489"/>
    </source>
</evidence>
<feature type="region of interest" description="Disordered" evidence="1">
    <location>
        <begin position="64"/>
        <end position="90"/>
    </location>
</feature>